<feature type="region of interest" description="Disordered" evidence="1">
    <location>
        <begin position="105"/>
        <end position="134"/>
    </location>
</feature>
<feature type="region of interest" description="Disordered" evidence="1">
    <location>
        <begin position="39"/>
        <end position="64"/>
    </location>
</feature>
<evidence type="ECO:0000313" key="2">
    <source>
        <dbReference type="EMBL" id="REF36158.1"/>
    </source>
</evidence>
<protein>
    <submittedName>
        <fullName evidence="2">Uncharacterized protein</fullName>
    </submittedName>
</protein>
<evidence type="ECO:0000256" key="1">
    <source>
        <dbReference type="SAM" id="MobiDB-lite"/>
    </source>
</evidence>
<feature type="compositionally biased region" description="Low complexity" evidence="1">
    <location>
        <begin position="107"/>
        <end position="120"/>
    </location>
</feature>
<gene>
    <name evidence="2" type="ORF">DFJ64_1558</name>
</gene>
<accession>A0A3D9V362</accession>
<dbReference type="Proteomes" id="UP000256485">
    <property type="component" value="Unassembled WGS sequence"/>
</dbReference>
<sequence length="134" mass="12857">MPGTRAPRGRIRGAATAVVGVLLGVLVGLAQPGAAVLTAGGSASPRLATERHSGDLRSAFDLAPRPGTVTSANVTDAEARAPSGRVGLAADLAVASVAAGLRRDAADGSADASADEGSGSPLADVRAPPSPGSA</sequence>
<keyword evidence="3" id="KW-1185">Reference proteome</keyword>
<name>A0A3D9V362_THECX</name>
<dbReference type="EMBL" id="QTUC01000001">
    <property type="protein sequence ID" value="REF36158.1"/>
    <property type="molecule type" value="Genomic_DNA"/>
</dbReference>
<dbReference type="AlphaFoldDB" id="A0A3D9V362"/>
<organism evidence="2 3">
    <name type="scientific">Thermasporomyces composti</name>
    <dbReference type="NCBI Taxonomy" id="696763"/>
    <lineage>
        <taxon>Bacteria</taxon>
        <taxon>Bacillati</taxon>
        <taxon>Actinomycetota</taxon>
        <taxon>Actinomycetes</taxon>
        <taxon>Propionibacteriales</taxon>
        <taxon>Nocardioidaceae</taxon>
        <taxon>Thermasporomyces</taxon>
    </lineage>
</organism>
<proteinExistence type="predicted"/>
<dbReference type="RefSeq" id="WP_115849838.1">
    <property type="nucleotide sequence ID" value="NZ_QTUC01000001.1"/>
</dbReference>
<comment type="caution">
    <text evidence="2">The sequence shown here is derived from an EMBL/GenBank/DDBJ whole genome shotgun (WGS) entry which is preliminary data.</text>
</comment>
<reference evidence="2 3" key="1">
    <citation type="submission" date="2018-08" db="EMBL/GenBank/DDBJ databases">
        <title>Sequencing the genomes of 1000 actinobacteria strains.</title>
        <authorList>
            <person name="Klenk H.-P."/>
        </authorList>
    </citation>
    <scope>NUCLEOTIDE SEQUENCE [LARGE SCALE GENOMIC DNA]</scope>
    <source>
        <strain evidence="2 3">DSM 22891</strain>
    </source>
</reference>
<evidence type="ECO:0000313" key="3">
    <source>
        <dbReference type="Proteomes" id="UP000256485"/>
    </source>
</evidence>